<reference evidence="5" key="1">
    <citation type="journal article" date="2019" name="Int. J. Syst. Evol. Microbiol.">
        <title>The Global Catalogue of Microorganisms (GCM) 10K type strain sequencing project: providing services to taxonomists for standard genome sequencing and annotation.</title>
        <authorList>
            <consortium name="The Broad Institute Genomics Platform"/>
            <consortium name="The Broad Institute Genome Sequencing Center for Infectious Disease"/>
            <person name="Wu L."/>
            <person name="Ma J."/>
        </authorList>
    </citation>
    <scope>NUCLEOTIDE SEQUENCE [LARGE SCALE GENOMIC DNA]</scope>
    <source>
        <strain evidence="5">NBRC 103632</strain>
    </source>
</reference>
<keyword evidence="1" id="KW-0378">Hydrolase</keyword>
<evidence type="ECO:0000256" key="2">
    <source>
        <dbReference type="SAM" id="SignalP"/>
    </source>
</evidence>
<organism evidence="4 5">
    <name type="scientific">Sphingobium tyrosinilyticum</name>
    <dbReference type="NCBI Taxonomy" id="2715436"/>
    <lineage>
        <taxon>Bacteria</taxon>
        <taxon>Pseudomonadati</taxon>
        <taxon>Pseudomonadota</taxon>
        <taxon>Alphaproteobacteria</taxon>
        <taxon>Sphingomonadales</taxon>
        <taxon>Sphingomonadaceae</taxon>
        <taxon>Sphingobium</taxon>
    </lineage>
</organism>
<dbReference type="Proteomes" id="UP001595957">
    <property type="component" value="Unassembled WGS sequence"/>
</dbReference>
<dbReference type="EMBL" id="JBHSFZ010000018">
    <property type="protein sequence ID" value="MFC4594535.1"/>
    <property type="molecule type" value="Genomic_DNA"/>
</dbReference>
<comment type="caution">
    <text evidence="4">The sequence shown here is derived from an EMBL/GenBank/DDBJ whole genome shotgun (WGS) entry which is preliminary data.</text>
</comment>
<dbReference type="InterPro" id="IPR000326">
    <property type="entry name" value="PAP2/HPO"/>
</dbReference>
<proteinExistence type="inferred from homology"/>
<dbReference type="SUPFAM" id="SSF48317">
    <property type="entry name" value="Acid phosphatase/Vanadium-dependent haloperoxidase"/>
    <property type="match status" value="1"/>
</dbReference>
<feature type="domain" description="Phosphatidic acid phosphatase type 2/haloperoxidase" evidence="3">
    <location>
        <begin position="117"/>
        <end position="231"/>
    </location>
</feature>
<evidence type="ECO:0000259" key="3">
    <source>
        <dbReference type="SMART" id="SM00014"/>
    </source>
</evidence>
<accession>A0ABV9F0U0</accession>
<sequence>MRVNYALAAVPALLLACGCARLDHYSAVPLTSTGAAQKGPYLGGTALPNGLVLVPAPPTPGSPAELFDRAGADQATRTPSGPRWELAAKDANLAPGRAAATFSCAAGVAISKERTPVLVQMIDRSSQDLGAATLEVKKHYRRPRPFMVNGKTTCTPTWERALRHDGSYPSGHSAIGFGVSLILAEVFPDRAAQIVARGRAFGDSRRICNVHWLSDIEEGRAMAAATVMRLNADQAFQADLKAALAEVASISNQSTVTGPDCAEESRILSQASGAK</sequence>
<feature type="chain" id="PRO_5047500283" description="Acid phosphatase" evidence="2">
    <location>
        <begin position="23"/>
        <end position="275"/>
    </location>
</feature>
<dbReference type="Gene3D" id="1.20.144.10">
    <property type="entry name" value="Phosphatidic acid phosphatase type 2/haloperoxidase"/>
    <property type="match status" value="1"/>
</dbReference>
<dbReference type="PIRSF" id="PIRSF000897">
    <property type="entry name" value="Acid_Ptase_ClsA"/>
    <property type="match status" value="1"/>
</dbReference>
<dbReference type="PRINTS" id="PR00483">
    <property type="entry name" value="BACPHPHTASE"/>
</dbReference>
<dbReference type="EC" id="3.1.3.2" evidence="1"/>
<comment type="catalytic activity">
    <reaction evidence="1">
        <text>a phosphate monoester + H2O = an alcohol + phosphate</text>
        <dbReference type="Rhea" id="RHEA:15017"/>
        <dbReference type="ChEBI" id="CHEBI:15377"/>
        <dbReference type="ChEBI" id="CHEBI:30879"/>
        <dbReference type="ChEBI" id="CHEBI:43474"/>
        <dbReference type="ChEBI" id="CHEBI:67140"/>
        <dbReference type="EC" id="3.1.3.2"/>
    </reaction>
</comment>
<keyword evidence="5" id="KW-1185">Reference proteome</keyword>
<evidence type="ECO:0000313" key="5">
    <source>
        <dbReference type="Proteomes" id="UP001595957"/>
    </source>
</evidence>
<feature type="signal peptide" evidence="2">
    <location>
        <begin position="1"/>
        <end position="22"/>
    </location>
</feature>
<protein>
    <recommendedName>
        <fullName evidence="1">Acid phosphatase</fullName>
        <ecNumber evidence="1">3.1.3.2</ecNumber>
    </recommendedName>
</protein>
<name>A0ABV9F0U0_9SPHN</name>
<keyword evidence="2" id="KW-0732">Signal</keyword>
<dbReference type="PROSITE" id="PS51257">
    <property type="entry name" value="PROKAR_LIPOPROTEIN"/>
    <property type="match status" value="1"/>
</dbReference>
<dbReference type="SMART" id="SM00014">
    <property type="entry name" value="acidPPc"/>
    <property type="match status" value="1"/>
</dbReference>
<comment type="similarity">
    <text evidence="1">Belongs to the class A bacterial acid phosphatase family.</text>
</comment>
<dbReference type="Pfam" id="PF01569">
    <property type="entry name" value="PAP2"/>
    <property type="match status" value="1"/>
</dbReference>
<dbReference type="InterPro" id="IPR001011">
    <property type="entry name" value="Acid_Pase_classA_bac"/>
</dbReference>
<dbReference type="CDD" id="cd03397">
    <property type="entry name" value="PAP2_acid_phosphatase"/>
    <property type="match status" value="1"/>
</dbReference>
<dbReference type="InterPro" id="IPR036938">
    <property type="entry name" value="PAP2/HPO_sf"/>
</dbReference>
<evidence type="ECO:0000313" key="4">
    <source>
        <dbReference type="EMBL" id="MFC4594535.1"/>
    </source>
</evidence>
<evidence type="ECO:0000256" key="1">
    <source>
        <dbReference type="PIRNR" id="PIRNR000897"/>
    </source>
</evidence>
<gene>
    <name evidence="4" type="ORF">ACFO3E_10090</name>
</gene>